<keyword evidence="2" id="KW-1185">Reference proteome</keyword>
<proteinExistence type="predicted"/>
<evidence type="ECO:0000313" key="2">
    <source>
        <dbReference type="Proteomes" id="UP001141806"/>
    </source>
</evidence>
<organism evidence="1 2">
    <name type="scientific">Protea cynaroides</name>
    <dbReference type="NCBI Taxonomy" id="273540"/>
    <lineage>
        <taxon>Eukaryota</taxon>
        <taxon>Viridiplantae</taxon>
        <taxon>Streptophyta</taxon>
        <taxon>Embryophyta</taxon>
        <taxon>Tracheophyta</taxon>
        <taxon>Spermatophyta</taxon>
        <taxon>Magnoliopsida</taxon>
        <taxon>Proteales</taxon>
        <taxon>Proteaceae</taxon>
        <taxon>Protea</taxon>
    </lineage>
</organism>
<sequence length="184" mass="21297">MIADDLTLEEGNKTVNLKALAHQFKLIRLLPSRELRRSARVGLHHRRRSRNFPPLGGEVLYITWRRWVCKDWDGNITRKLALTESLSLNLYFAVRYPELILIINQFSPSLSSLRFSALSIKESLRLRRRPAPSSISSLLGSHRQYWRSEKKKPLNDRELAPAPSSIDSLLDHKLDQANVNTYLL</sequence>
<protein>
    <submittedName>
        <fullName evidence="1">Uncharacterized protein</fullName>
    </submittedName>
</protein>
<accession>A0A9Q0QVE0</accession>
<comment type="caution">
    <text evidence="1">The sequence shown here is derived from an EMBL/GenBank/DDBJ whole genome shotgun (WGS) entry which is preliminary data.</text>
</comment>
<name>A0A9Q0QVE0_9MAGN</name>
<reference evidence="1" key="1">
    <citation type="journal article" date="2023" name="Plant J.">
        <title>The genome of the king protea, Protea cynaroides.</title>
        <authorList>
            <person name="Chang J."/>
            <person name="Duong T.A."/>
            <person name="Schoeman C."/>
            <person name="Ma X."/>
            <person name="Roodt D."/>
            <person name="Barker N."/>
            <person name="Li Z."/>
            <person name="Van de Peer Y."/>
            <person name="Mizrachi E."/>
        </authorList>
    </citation>
    <scope>NUCLEOTIDE SEQUENCE</scope>
    <source>
        <tissue evidence="1">Young leaves</tissue>
    </source>
</reference>
<gene>
    <name evidence="1" type="ORF">NE237_006404</name>
</gene>
<evidence type="ECO:0000313" key="1">
    <source>
        <dbReference type="EMBL" id="KAJ4973230.1"/>
    </source>
</evidence>
<dbReference type="Proteomes" id="UP001141806">
    <property type="component" value="Unassembled WGS sequence"/>
</dbReference>
<dbReference type="EMBL" id="JAMYWD010000004">
    <property type="protein sequence ID" value="KAJ4973230.1"/>
    <property type="molecule type" value="Genomic_DNA"/>
</dbReference>
<dbReference type="AlphaFoldDB" id="A0A9Q0QVE0"/>